<reference evidence="11 12" key="1">
    <citation type="journal article" date="2016" name="Nat. Commun.">
        <title>Thousands of microbial genomes shed light on interconnected biogeochemical processes in an aquifer system.</title>
        <authorList>
            <person name="Anantharaman K."/>
            <person name="Brown C.T."/>
            <person name="Hug L.A."/>
            <person name="Sharon I."/>
            <person name="Castelle C.J."/>
            <person name="Probst A.J."/>
            <person name="Thomas B.C."/>
            <person name="Singh A."/>
            <person name="Wilkins M.J."/>
            <person name="Karaoz U."/>
            <person name="Brodie E.L."/>
            <person name="Williams K.H."/>
            <person name="Hubbard S.S."/>
            <person name="Banfield J.F."/>
        </authorList>
    </citation>
    <scope>NUCLEOTIDE SEQUENCE [LARGE SCALE GENOMIC DNA]</scope>
</reference>
<accession>A0A1F6BD31</accession>
<keyword evidence="3" id="KW-0808">Transferase</keyword>
<dbReference type="GO" id="GO:0004496">
    <property type="term" value="F:mevalonate kinase activity"/>
    <property type="evidence" value="ECO:0007669"/>
    <property type="project" value="InterPro"/>
</dbReference>
<evidence type="ECO:0000256" key="2">
    <source>
        <dbReference type="ARBA" id="ARBA00022516"/>
    </source>
</evidence>
<comment type="pathway">
    <text evidence="9">Isoprenoid biosynthesis; isopentenyl diphosphate biosynthesis via mevalonate pathway; isopentenyl diphosphate from (R)-mevalonate: step 1/3.</text>
</comment>
<comment type="caution">
    <text evidence="11">The sequence shown here is derived from an EMBL/GenBank/DDBJ whole genome shotgun (WGS) entry which is preliminary data.</text>
</comment>
<dbReference type="PANTHER" id="PTHR43290">
    <property type="entry name" value="MEVALONATE KINASE"/>
    <property type="match status" value="1"/>
</dbReference>
<dbReference type="SUPFAM" id="SSF54211">
    <property type="entry name" value="Ribosomal protein S5 domain 2-like"/>
    <property type="match status" value="1"/>
</dbReference>
<dbReference type="GO" id="GO:0005524">
    <property type="term" value="F:ATP binding"/>
    <property type="evidence" value="ECO:0007669"/>
    <property type="project" value="UniProtKB-KW"/>
</dbReference>
<keyword evidence="7" id="KW-0460">Magnesium</keyword>
<evidence type="ECO:0000256" key="4">
    <source>
        <dbReference type="ARBA" id="ARBA00022741"/>
    </source>
</evidence>
<dbReference type="InterPro" id="IPR006205">
    <property type="entry name" value="Mev_gal_kin"/>
</dbReference>
<dbReference type="Gene3D" id="3.30.70.890">
    <property type="entry name" value="GHMP kinase, C-terminal domain"/>
    <property type="match status" value="1"/>
</dbReference>
<evidence type="ECO:0000313" key="11">
    <source>
        <dbReference type="EMBL" id="OGG34856.1"/>
    </source>
</evidence>
<evidence type="ECO:0000256" key="6">
    <source>
        <dbReference type="ARBA" id="ARBA00022840"/>
    </source>
</evidence>
<evidence type="ECO:0000256" key="3">
    <source>
        <dbReference type="ARBA" id="ARBA00022679"/>
    </source>
</evidence>
<dbReference type="EMBL" id="MFKE01000020">
    <property type="protein sequence ID" value="OGG34856.1"/>
    <property type="molecule type" value="Genomic_DNA"/>
</dbReference>
<dbReference type="Gene3D" id="3.30.230.10">
    <property type="match status" value="1"/>
</dbReference>
<keyword evidence="5" id="KW-0418">Kinase</keyword>
<evidence type="ECO:0000256" key="8">
    <source>
        <dbReference type="ARBA" id="ARBA00023098"/>
    </source>
</evidence>
<dbReference type="STRING" id="1798401.A2363_00240"/>
<evidence type="ECO:0000256" key="5">
    <source>
        <dbReference type="ARBA" id="ARBA00022777"/>
    </source>
</evidence>
<keyword evidence="1" id="KW-0963">Cytoplasm</keyword>
<protein>
    <recommendedName>
        <fullName evidence="10">GHMP kinase N-terminal domain-containing protein</fullName>
    </recommendedName>
</protein>
<dbReference type="InterPro" id="IPR036554">
    <property type="entry name" value="GHMP_kinase_C_sf"/>
</dbReference>
<dbReference type="InterPro" id="IPR020568">
    <property type="entry name" value="Ribosomal_Su5_D2-typ_SF"/>
</dbReference>
<dbReference type="GO" id="GO:0019287">
    <property type="term" value="P:isopentenyl diphosphate biosynthetic process, mevalonate pathway"/>
    <property type="evidence" value="ECO:0007669"/>
    <property type="project" value="UniProtKB-UniPathway"/>
</dbReference>
<dbReference type="Pfam" id="PF00288">
    <property type="entry name" value="GHMP_kinases_N"/>
    <property type="match status" value="1"/>
</dbReference>
<dbReference type="AlphaFoldDB" id="A0A1F6BD31"/>
<gene>
    <name evidence="11" type="ORF">A2363_00240</name>
</gene>
<evidence type="ECO:0000256" key="1">
    <source>
        <dbReference type="ARBA" id="ARBA00022490"/>
    </source>
</evidence>
<name>A0A1F6BD31_9BACT</name>
<dbReference type="PRINTS" id="PR00959">
    <property type="entry name" value="MEVGALKINASE"/>
</dbReference>
<evidence type="ECO:0000313" key="12">
    <source>
        <dbReference type="Proteomes" id="UP000176186"/>
    </source>
</evidence>
<evidence type="ECO:0000256" key="7">
    <source>
        <dbReference type="ARBA" id="ARBA00022842"/>
    </source>
</evidence>
<dbReference type="UniPathway" id="UPA00057">
    <property type="reaction ID" value="UER00098"/>
</dbReference>
<keyword evidence="6" id="KW-0067">ATP-binding</keyword>
<dbReference type="PANTHER" id="PTHR43290:SF2">
    <property type="entry name" value="MEVALONATE KINASE"/>
    <property type="match status" value="1"/>
</dbReference>
<dbReference type="SUPFAM" id="SSF55060">
    <property type="entry name" value="GHMP Kinase, C-terminal domain"/>
    <property type="match status" value="1"/>
</dbReference>
<dbReference type="GO" id="GO:0005829">
    <property type="term" value="C:cytosol"/>
    <property type="evidence" value="ECO:0007669"/>
    <property type="project" value="TreeGrafter"/>
</dbReference>
<evidence type="ECO:0000259" key="10">
    <source>
        <dbReference type="Pfam" id="PF00288"/>
    </source>
</evidence>
<sequence>MITVSVPGKIHLMGEHAVVYGKPAILAAINKRLTVTVRAGNNNAVGYVADCVAIVQKHFKAQKEFHITIDSEIPEGYHLGSSAAVAVAVVAAASYFLKNVWNPVLFNQLAYEAEKLKHGNPSGGDNTAVTMGGLIWYRKELEFLKSIWQLPFTPKLHHFYVIDTGKPEETTGEMVAMVKSKVKSQKSQMQNYFDENEVQTKRIAVALKENDENVLIDAMRKGERTLEGIGVVSPKVIPIIRGIEKSGGAAKILGGGGRKEGVGYLLCYAKQKQKDFIPITLGEEGVRLENR</sequence>
<dbReference type="Proteomes" id="UP000176186">
    <property type="component" value="Unassembled WGS sequence"/>
</dbReference>
<keyword evidence="4" id="KW-0547">Nucleotide-binding</keyword>
<dbReference type="InterPro" id="IPR014721">
    <property type="entry name" value="Ribsml_uS5_D2-typ_fold_subgr"/>
</dbReference>
<proteinExistence type="predicted"/>
<organism evidence="11 12">
    <name type="scientific">Candidatus Gottesmanbacteria bacterium RIFOXYB1_FULL_47_11</name>
    <dbReference type="NCBI Taxonomy" id="1798401"/>
    <lineage>
        <taxon>Bacteria</taxon>
        <taxon>Candidatus Gottesmaniibacteriota</taxon>
    </lineage>
</organism>
<evidence type="ECO:0000256" key="9">
    <source>
        <dbReference type="ARBA" id="ARBA00029438"/>
    </source>
</evidence>
<keyword evidence="8" id="KW-0443">Lipid metabolism</keyword>
<keyword evidence="2" id="KW-0444">Lipid biosynthesis</keyword>
<feature type="domain" description="GHMP kinase N-terminal" evidence="10">
    <location>
        <begin position="47"/>
        <end position="133"/>
    </location>
</feature>
<dbReference type="InterPro" id="IPR006204">
    <property type="entry name" value="GHMP_kinase_N_dom"/>
</dbReference>